<dbReference type="Proteomes" id="UP001055868">
    <property type="component" value="Chromosome"/>
</dbReference>
<organism evidence="1 2">
    <name type="scientific">Brachybacterium kimchii</name>
    <dbReference type="NCBI Taxonomy" id="2942909"/>
    <lineage>
        <taxon>Bacteria</taxon>
        <taxon>Bacillati</taxon>
        <taxon>Actinomycetota</taxon>
        <taxon>Actinomycetes</taxon>
        <taxon>Micrococcales</taxon>
        <taxon>Dermabacteraceae</taxon>
        <taxon>Brachybacterium</taxon>
    </lineage>
</organism>
<evidence type="ECO:0000313" key="1">
    <source>
        <dbReference type="EMBL" id="UQN29461.1"/>
    </source>
</evidence>
<name>A0ABY4N5S8_9MICO</name>
<dbReference type="RefSeq" id="WP_249478658.1">
    <property type="nucleotide sequence ID" value="NZ_CP097218.1"/>
</dbReference>
<sequence>MARKLRGRDTGVDPVDSIEDLRLLAANAGRYGVITVPAAAILDLIPEGAVSLDELGEAISDAEEAAGRASSAAYDAEAAADDLESLIDKLRKGARS</sequence>
<keyword evidence="2" id="KW-1185">Reference proteome</keyword>
<reference evidence="1" key="1">
    <citation type="submission" date="2022-05" db="EMBL/GenBank/DDBJ databases">
        <title>Genomic analysis of Brachybacterium sp. CBA3104.</title>
        <authorList>
            <person name="Roh S.W."/>
            <person name="Kim Y.B."/>
            <person name="Kim Y."/>
        </authorList>
    </citation>
    <scope>NUCLEOTIDE SEQUENCE</scope>
    <source>
        <strain evidence="1">CBA3104</strain>
    </source>
</reference>
<accession>A0ABY4N5S8</accession>
<proteinExistence type="predicted"/>
<gene>
    <name evidence="1" type="ORF">M4486_17780</name>
</gene>
<protein>
    <submittedName>
        <fullName evidence="1">Uncharacterized protein</fullName>
    </submittedName>
</protein>
<evidence type="ECO:0000313" key="2">
    <source>
        <dbReference type="Proteomes" id="UP001055868"/>
    </source>
</evidence>
<dbReference type="EMBL" id="CP097218">
    <property type="protein sequence ID" value="UQN29461.1"/>
    <property type="molecule type" value="Genomic_DNA"/>
</dbReference>